<evidence type="ECO:0000313" key="2">
    <source>
        <dbReference type="EMBL" id="CAB4533218.1"/>
    </source>
</evidence>
<protein>
    <submittedName>
        <fullName evidence="2">Unannotated protein</fullName>
    </submittedName>
</protein>
<name>A0A6J6B3X3_9ZZZZ</name>
<sequence length="141" mass="15576">MLLRVMKTRLVVLPLAVLFLLFSAGAAAAPDCHIETTAPTTTQTASTHNHSGHLHDHSHQSASATASSAQVLKVLADKALENEMCFVVGFIVLLLSRFLQMKRSTFSLLQFSRPRYLLPQLLSKNLSYLNLTHLKLGIIRI</sequence>
<accession>A0A6J6B3X3</accession>
<dbReference type="EMBL" id="CAEZSJ010000015">
    <property type="protein sequence ID" value="CAB4533218.1"/>
    <property type="molecule type" value="Genomic_DNA"/>
</dbReference>
<organism evidence="2">
    <name type="scientific">freshwater metagenome</name>
    <dbReference type="NCBI Taxonomy" id="449393"/>
    <lineage>
        <taxon>unclassified sequences</taxon>
        <taxon>metagenomes</taxon>
        <taxon>ecological metagenomes</taxon>
    </lineage>
</organism>
<feature type="region of interest" description="Disordered" evidence="1">
    <location>
        <begin position="39"/>
        <end position="59"/>
    </location>
</feature>
<proteinExistence type="predicted"/>
<dbReference type="AlphaFoldDB" id="A0A6J6B3X3"/>
<evidence type="ECO:0000256" key="1">
    <source>
        <dbReference type="SAM" id="MobiDB-lite"/>
    </source>
</evidence>
<reference evidence="2" key="1">
    <citation type="submission" date="2020-05" db="EMBL/GenBank/DDBJ databases">
        <authorList>
            <person name="Chiriac C."/>
            <person name="Salcher M."/>
            <person name="Ghai R."/>
            <person name="Kavagutti S V."/>
        </authorList>
    </citation>
    <scope>NUCLEOTIDE SEQUENCE</scope>
</reference>
<gene>
    <name evidence="2" type="ORF">UFOPK1425_00153</name>
</gene>
<feature type="compositionally biased region" description="Low complexity" evidence="1">
    <location>
        <begin position="39"/>
        <end position="49"/>
    </location>
</feature>